<dbReference type="PANTHER" id="PTHR34502">
    <property type="entry name" value="DUF6594 DOMAIN-CONTAINING PROTEIN-RELATED"/>
    <property type="match status" value="1"/>
</dbReference>
<protein>
    <recommendedName>
        <fullName evidence="4">DUF6594 domain-containing protein</fullName>
    </recommendedName>
</protein>
<accession>A0A6G1FY89</accession>
<feature type="region of interest" description="Disordered" evidence="2">
    <location>
        <begin position="224"/>
        <end position="255"/>
    </location>
</feature>
<feature type="transmembrane region" description="Helical" evidence="3">
    <location>
        <begin position="615"/>
        <end position="634"/>
    </location>
</feature>
<dbReference type="GeneID" id="54418759"/>
<keyword evidence="3" id="KW-0812">Transmembrane</keyword>
<dbReference type="OrthoDB" id="5416037at2759"/>
<keyword evidence="6" id="KW-1185">Reference proteome</keyword>
<evidence type="ECO:0000313" key="5">
    <source>
        <dbReference type="EMBL" id="KAF1810807.1"/>
    </source>
</evidence>
<dbReference type="RefSeq" id="XP_033532438.1">
    <property type="nucleotide sequence ID" value="XM_033678189.1"/>
</dbReference>
<gene>
    <name evidence="5 7" type="ORF">P152DRAFT_450799</name>
</gene>
<feature type="compositionally biased region" description="Polar residues" evidence="2">
    <location>
        <begin position="1"/>
        <end position="22"/>
    </location>
</feature>
<organism evidence="5">
    <name type="scientific">Eremomyces bilateralis CBS 781.70</name>
    <dbReference type="NCBI Taxonomy" id="1392243"/>
    <lineage>
        <taxon>Eukaryota</taxon>
        <taxon>Fungi</taxon>
        <taxon>Dikarya</taxon>
        <taxon>Ascomycota</taxon>
        <taxon>Pezizomycotina</taxon>
        <taxon>Dothideomycetes</taxon>
        <taxon>Dothideomycetes incertae sedis</taxon>
        <taxon>Eremomycetales</taxon>
        <taxon>Eremomycetaceae</taxon>
        <taxon>Eremomyces</taxon>
    </lineage>
</organism>
<name>A0A6G1FY89_9PEZI</name>
<keyword evidence="3" id="KW-1133">Transmembrane helix</keyword>
<sequence length="636" mass="71431">MAEQISSSFPSILEPNGSSLKDPSNLARPQHSRKRASYPGYGDQRDNPQWINAEEERPSRRRASHPGYSSRPSRSRRTTRDTSPIESSGSSHQSTRLNRILEADESDPEGSRSSSRRRQADEWRSTHRKPVRSRVAVQRKVPVLTSQSLLSVISTLTNTSNTSSGSNSTVTQKSYNKTVSSRRRRDGEHAMESGRSSSTLNEGQLAAIQQGKELHVFEFLQQVSPEPGSPTSVDGSQSAEKEQGIGEQHHVPYFSADQMPSQELMRYMYKPGPPDLSHSDSGISIRGSSPEPNDESQSQPDNSEKKPRSASHSQTLTRRSSIRSTTSSRPADPSEDSLRRNLETRERDALQHLQSPQPQRTFRPPTTGTPYPPPMPLYPHEPPYAPPHAHPYAHYPHMPYPPMTPIYPSIAHQLQLPNPPIANPEPPFDPSTTTVTGYELLAAKLTVASRRVESAYPTGDDEQPADAGLTPVYRKFEALNHRILLHIQDELSELEEELRILDEHCAQLSARSEKEGVKLPSSRRMEGSSHIDLYRRRTLLLGRVFEKLNQYNQALASYNKTRDRFQPAEEADVSAYKAWMDKEAAVEKSEVQFLEHLEDLVSLRSRHRRTAPSPVAVLVFGLVFLVMVMFLAVLSR</sequence>
<evidence type="ECO:0000256" key="3">
    <source>
        <dbReference type="SAM" id="Phobius"/>
    </source>
</evidence>
<feature type="region of interest" description="Disordered" evidence="2">
    <location>
        <begin position="267"/>
        <end position="379"/>
    </location>
</feature>
<feature type="coiled-coil region" evidence="1">
    <location>
        <begin position="484"/>
        <end position="511"/>
    </location>
</feature>
<keyword evidence="3" id="KW-0472">Membrane</keyword>
<dbReference type="EMBL" id="ML975164">
    <property type="protein sequence ID" value="KAF1810807.1"/>
    <property type="molecule type" value="Genomic_DNA"/>
</dbReference>
<evidence type="ECO:0000256" key="2">
    <source>
        <dbReference type="SAM" id="MobiDB-lite"/>
    </source>
</evidence>
<evidence type="ECO:0000313" key="7">
    <source>
        <dbReference type="RefSeq" id="XP_033532438.1"/>
    </source>
</evidence>
<feature type="compositionally biased region" description="Polar residues" evidence="2">
    <location>
        <begin position="85"/>
        <end position="97"/>
    </location>
</feature>
<feature type="compositionally biased region" description="Polar residues" evidence="2">
    <location>
        <begin position="279"/>
        <end position="301"/>
    </location>
</feature>
<reference evidence="5 7" key="1">
    <citation type="submission" date="2020-01" db="EMBL/GenBank/DDBJ databases">
        <authorList>
            <consortium name="DOE Joint Genome Institute"/>
            <person name="Haridas S."/>
            <person name="Albert R."/>
            <person name="Binder M."/>
            <person name="Bloem J."/>
            <person name="Labutti K."/>
            <person name="Salamov A."/>
            <person name="Andreopoulos B."/>
            <person name="Baker S.E."/>
            <person name="Barry K."/>
            <person name="Bills G."/>
            <person name="Bluhm B.H."/>
            <person name="Cannon C."/>
            <person name="Castanera R."/>
            <person name="Culley D.E."/>
            <person name="Daum C."/>
            <person name="Ezra D."/>
            <person name="Gonzalez J.B."/>
            <person name="Henrissat B."/>
            <person name="Kuo A."/>
            <person name="Liang C."/>
            <person name="Lipzen A."/>
            <person name="Lutzoni F."/>
            <person name="Magnuson J."/>
            <person name="Mondo S."/>
            <person name="Nolan M."/>
            <person name="Ohm R."/>
            <person name="Pangilinan J."/>
            <person name="Park H.-J."/>
            <person name="Ramirez L."/>
            <person name="Alfaro M."/>
            <person name="Sun H."/>
            <person name="Tritt A."/>
            <person name="Yoshinaga Y."/>
            <person name="Zwiers L.-H."/>
            <person name="Turgeon B.G."/>
            <person name="Goodwin S.B."/>
            <person name="Spatafora J.W."/>
            <person name="Crous P.W."/>
            <person name="Grigoriev I.V."/>
        </authorList>
    </citation>
    <scope>NUCLEOTIDE SEQUENCE</scope>
    <source>
        <strain evidence="5 7">CBS 781.70</strain>
    </source>
</reference>
<dbReference type="AlphaFoldDB" id="A0A6G1FY89"/>
<feature type="compositionally biased region" description="Polar residues" evidence="2">
    <location>
        <begin position="224"/>
        <end position="238"/>
    </location>
</feature>
<dbReference type="PANTHER" id="PTHR34502:SF6">
    <property type="entry name" value="DUF6594 DOMAIN-CONTAINING PROTEIN"/>
    <property type="match status" value="1"/>
</dbReference>
<feature type="region of interest" description="Disordered" evidence="2">
    <location>
        <begin position="1"/>
        <end position="135"/>
    </location>
</feature>
<keyword evidence="1" id="KW-0175">Coiled coil</keyword>
<feature type="compositionally biased region" description="Low complexity" evidence="2">
    <location>
        <begin position="313"/>
        <end position="329"/>
    </location>
</feature>
<feature type="compositionally biased region" description="Low complexity" evidence="2">
    <location>
        <begin position="157"/>
        <end position="171"/>
    </location>
</feature>
<evidence type="ECO:0000313" key="6">
    <source>
        <dbReference type="Proteomes" id="UP000504638"/>
    </source>
</evidence>
<evidence type="ECO:0000259" key="4">
    <source>
        <dbReference type="Pfam" id="PF20237"/>
    </source>
</evidence>
<proteinExistence type="predicted"/>
<dbReference type="Pfam" id="PF20237">
    <property type="entry name" value="DUF6594"/>
    <property type="match status" value="1"/>
</dbReference>
<feature type="region of interest" description="Disordered" evidence="2">
    <location>
        <begin position="157"/>
        <end position="202"/>
    </location>
</feature>
<feature type="compositionally biased region" description="Basic and acidic residues" evidence="2">
    <location>
        <begin position="336"/>
        <end position="350"/>
    </location>
</feature>
<feature type="compositionally biased region" description="Basic and acidic residues" evidence="2">
    <location>
        <begin position="239"/>
        <end position="250"/>
    </location>
</feature>
<feature type="domain" description="DUF6594" evidence="4">
    <location>
        <begin position="466"/>
        <end position="609"/>
    </location>
</feature>
<evidence type="ECO:0000256" key="1">
    <source>
        <dbReference type="SAM" id="Coils"/>
    </source>
</evidence>
<reference evidence="7" key="3">
    <citation type="submission" date="2025-04" db="UniProtKB">
        <authorList>
            <consortium name="RefSeq"/>
        </authorList>
    </citation>
    <scope>IDENTIFICATION</scope>
    <source>
        <strain evidence="7">CBS 781.70</strain>
    </source>
</reference>
<reference evidence="7" key="2">
    <citation type="submission" date="2020-04" db="EMBL/GenBank/DDBJ databases">
        <authorList>
            <consortium name="NCBI Genome Project"/>
        </authorList>
    </citation>
    <scope>NUCLEOTIDE SEQUENCE</scope>
    <source>
        <strain evidence="7">CBS 781.70</strain>
    </source>
</reference>
<feature type="compositionally biased region" description="Pro residues" evidence="2">
    <location>
        <begin position="370"/>
        <end position="379"/>
    </location>
</feature>
<dbReference type="Proteomes" id="UP000504638">
    <property type="component" value="Unplaced"/>
</dbReference>
<dbReference type="InterPro" id="IPR046529">
    <property type="entry name" value="DUF6594"/>
</dbReference>